<accession>A0ABU8Y688</accession>
<dbReference type="SUPFAM" id="SSF53067">
    <property type="entry name" value="Actin-like ATPase domain"/>
    <property type="match status" value="1"/>
</dbReference>
<evidence type="ECO:0000256" key="1">
    <source>
        <dbReference type="ARBA" id="ARBA00006479"/>
    </source>
</evidence>
<dbReference type="RefSeq" id="WP_340195766.1">
    <property type="nucleotide sequence ID" value="NZ_JBBKAP010000009.1"/>
</dbReference>
<feature type="region of interest" description="Disordered" evidence="2">
    <location>
        <begin position="390"/>
        <end position="418"/>
    </location>
</feature>
<proteinExistence type="inferred from homology"/>
<evidence type="ECO:0000313" key="3">
    <source>
        <dbReference type="EMBL" id="MEK0170364.1"/>
    </source>
</evidence>
<evidence type="ECO:0000256" key="2">
    <source>
        <dbReference type="SAM" id="MobiDB-lite"/>
    </source>
</evidence>
<dbReference type="InterPro" id="IPR043129">
    <property type="entry name" value="ATPase_NBD"/>
</dbReference>
<sequence>MPPPRRTSAETLLAHAFDAGAFTATEAIDATGLTRSTVLAACEELVRLGWLHELDDARAAGEYRIGRPARRYELDTAAGVVVGVDAGQHRVTAFVADLRGTVLGRAEGALGESGLEVPVRLAVLADTVDDALAAAGVDRSRILVTVVGIPAPVDAGGASPDDGGFWDRMNPGFADAVPHGRVVVENDANLAALAERPSSGDASFAALLSGERFGSGLVVDGVLLRGAHGGAGEMRVLDIVQGVGSSDGIGATARTLVAEAVAAGEIEPGSPLTVDAGASAVFRAAQDGDALALTIVDRLGDRLARVCVLLASLLDIDRVVVAGAIAQPAVAVIDRARALLDGWHFDPVPDLVASTLGGDVVVIGAVAHAVDAVRADPLSFPLVDPAVVSADGRGEAPASGPSPRSTRAGRTAHPAASR</sequence>
<dbReference type="Pfam" id="PF00480">
    <property type="entry name" value="ROK"/>
    <property type="match status" value="1"/>
</dbReference>
<keyword evidence="4" id="KW-1185">Reference proteome</keyword>
<dbReference type="PANTHER" id="PTHR18964">
    <property type="entry name" value="ROK (REPRESSOR, ORF, KINASE) FAMILY"/>
    <property type="match status" value="1"/>
</dbReference>
<organism evidence="3 4">
    <name type="scientific">Curtobacterium citreum</name>
    <dbReference type="NCBI Taxonomy" id="2036"/>
    <lineage>
        <taxon>Bacteria</taxon>
        <taxon>Bacillati</taxon>
        <taxon>Actinomycetota</taxon>
        <taxon>Actinomycetes</taxon>
        <taxon>Micrococcales</taxon>
        <taxon>Microbacteriaceae</taxon>
        <taxon>Curtobacterium</taxon>
    </lineage>
</organism>
<gene>
    <name evidence="3" type="ORF">WMN62_02680</name>
</gene>
<dbReference type="Gene3D" id="1.10.10.10">
    <property type="entry name" value="Winged helix-like DNA-binding domain superfamily/Winged helix DNA-binding domain"/>
    <property type="match status" value="1"/>
</dbReference>
<comment type="caution">
    <text evidence="3">The sequence shown here is derived from an EMBL/GenBank/DDBJ whole genome shotgun (WGS) entry which is preliminary data.</text>
</comment>
<dbReference type="InterPro" id="IPR000600">
    <property type="entry name" value="ROK"/>
</dbReference>
<protein>
    <submittedName>
        <fullName evidence="3">ROK family protein</fullName>
    </submittedName>
</protein>
<dbReference type="EMBL" id="JBBLYY010000019">
    <property type="protein sequence ID" value="MEK0170364.1"/>
    <property type="molecule type" value="Genomic_DNA"/>
</dbReference>
<reference evidence="3 4" key="1">
    <citation type="submission" date="2024-03" db="EMBL/GenBank/DDBJ databases">
        <title>Whole genomes of four grape xylem sap localized bacterial endophytes.</title>
        <authorList>
            <person name="Kumar G."/>
            <person name="Savka M.A."/>
        </authorList>
    </citation>
    <scope>NUCLEOTIDE SEQUENCE [LARGE SCALE GENOMIC DNA]</scope>
    <source>
        <strain evidence="3 4">RIT_GXS8</strain>
    </source>
</reference>
<evidence type="ECO:0000313" key="4">
    <source>
        <dbReference type="Proteomes" id="UP001370299"/>
    </source>
</evidence>
<dbReference type="Gene3D" id="3.30.420.40">
    <property type="match status" value="2"/>
</dbReference>
<dbReference type="Proteomes" id="UP001370299">
    <property type="component" value="Unassembled WGS sequence"/>
</dbReference>
<dbReference type="InterPro" id="IPR036388">
    <property type="entry name" value="WH-like_DNA-bd_sf"/>
</dbReference>
<comment type="similarity">
    <text evidence="1">Belongs to the ROK (NagC/XylR) family.</text>
</comment>
<name>A0ABU8Y688_9MICO</name>
<dbReference type="PANTHER" id="PTHR18964:SF149">
    <property type="entry name" value="BIFUNCTIONAL UDP-N-ACETYLGLUCOSAMINE 2-EPIMERASE_N-ACETYLMANNOSAMINE KINASE"/>
    <property type="match status" value="1"/>
</dbReference>